<accession>B0CAK4</accession>
<evidence type="ECO:0000313" key="1">
    <source>
        <dbReference type="EMBL" id="ABW29070.1"/>
    </source>
</evidence>
<organism evidence="1 2">
    <name type="scientific">Acaryochloris marina (strain MBIC 11017)</name>
    <dbReference type="NCBI Taxonomy" id="329726"/>
    <lineage>
        <taxon>Bacteria</taxon>
        <taxon>Bacillati</taxon>
        <taxon>Cyanobacteriota</taxon>
        <taxon>Cyanophyceae</taxon>
        <taxon>Acaryochloridales</taxon>
        <taxon>Acaryochloridaceae</taxon>
        <taxon>Acaryochloris</taxon>
    </lineage>
</organism>
<dbReference type="AlphaFoldDB" id="B0CAK4"/>
<reference evidence="1 2" key="1">
    <citation type="journal article" date="2008" name="Proc. Natl. Acad. Sci. U.S.A.">
        <title>Niche adaptation and genome expansion in the chlorophyll d-producing cyanobacterium Acaryochloris marina.</title>
        <authorList>
            <person name="Swingley W.D."/>
            <person name="Chen M."/>
            <person name="Cheung P.C."/>
            <person name="Conrad A.L."/>
            <person name="Dejesa L.C."/>
            <person name="Hao J."/>
            <person name="Honchak B.M."/>
            <person name="Karbach L.E."/>
            <person name="Kurdoglu A."/>
            <person name="Lahiri S."/>
            <person name="Mastrian S.D."/>
            <person name="Miyashita H."/>
            <person name="Page L."/>
            <person name="Ramakrishna P."/>
            <person name="Satoh S."/>
            <person name="Sattley W.M."/>
            <person name="Shimada Y."/>
            <person name="Taylor H.L."/>
            <person name="Tomo T."/>
            <person name="Tsuchiya T."/>
            <person name="Wang Z.T."/>
            <person name="Raymond J."/>
            <person name="Mimuro M."/>
            <person name="Blankenship R.E."/>
            <person name="Touchman J.W."/>
        </authorList>
    </citation>
    <scope>NUCLEOTIDE SEQUENCE [LARGE SCALE GENOMIC DNA]</scope>
    <source>
        <strain evidence="2">MBIC 11017</strain>
    </source>
</reference>
<gene>
    <name evidence="1" type="ordered locus">AM1_4089</name>
</gene>
<dbReference type="EMBL" id="CP000828">
    <property type="protein sequence ID" value="ABW29070.1"/>
    <property type="molecule type" value="Genomic_DNA"/>
</dbReference>
<sequence length="47" mass="5147">MVQAINTVNSPVDIPSALTNLPQDNPQEILSFALKQFGSCTKKVWVC</sequence>
<proteinExistence type="predicted"/>
<dbReference type="HOGENOM" id="CLU_3163351_0_0_3"/>
<name>B0CAK4_ACAM1</name>
<dbReference type="Proteomes" id="UP000000268">
    <property type="component" value="Chromosome"/>
</dbReference>
<evidence type="ECO:0000313" key="2">
    <source>
        <dbReference type="Proteomes" id="UP000000268"/>
    </source>
</evidence>
<protein>
    <submittedName>
        <fullName evidence="1">Uncharacterized protein</fullName>
    </submittedName>
</protein>
<keyword evidence="2" id="KW-1185">Reference proteome</keyword>
<dbReference type="KEGG" id="amr:AM1_4089"/>